<proteinExistence type="predicted"/>
<organism evidence="2 3">
    <name type="scientific">Nocardia higoensis</name>
    <dbReference type="NCBI Taxonomy" id="228599"/>
    <lineage>
        <taxon>Bacteria</taxon>
        <taxon>Bacillati</taxon>
        <taxon>Actinomycetota</taxon>
        <taxon>Actinomycetes</taxon>
        <taxon>Mycobacteriales</taxon>
        <taxon>Nocardiaceae</taxon>
        <taxon>Nocardia</taxon>
    </lineage>
</organism>
<comment type="caution">
    <text evidence="2">The sequence shown here is derived from an EMBL/GenBank/DDBJ whole genome shotgun (WGS) entry which is preliminary data.</text>
</comment>
<feature type="signal peptide" evidence="1">
    <location>
        <begin position="1"/>
        <end position="30"/>
    </location>
</feature>
<accession>A0ABS0D9P4</accession>
<evidence type="ECO:0000313" key="2">
    <source>
        <dbReference type="EMBL" id="MBF6355136.1"/>
    </source>
</evidence>
<keyword evidence="3" id="KW-1185">Reference proteome</keyword>
<evidence type="ECO:0000256" key="1">
    <source>
        <dbReference type="SAM" id="SignalP"/>
    </source>
</evidence>
<gene>
    <name evidence="2" type="ORF">IU449_11390</name>
</gene>
<name>A0ABS0D9P4_9NOCA</name>
<keyword evidence="1" id="KW-0732">Signal</keyword>
<reference evidence="2 3" key="1">
    <citation type="submission" date="2020-10" db="EMBL/GenBank/DDBJ databases">
        <title>Identification of Nocardia species via Next-generation sequencing and recognition of intraspecies genetic diversity.</title>
        <authorList>
            <person name="Li P."/>
            <person name="Li P."/>
            <person name="Lu B."/>
        </authorList>
    </citation>
    <scope>NUCLEOTIDE SEQUENCE [LARGE SCALE GENOMIC DNA]</scope>
    <source>
        <strain evidence="2 3">BJ06-0143</strain>
    </source>
</reference>
<sequence length="144" mass="14215">MKKSQRAGVGTTAFGALAAVAVLAAPNANALVTGVSVAGVTFCAGDTYTVTVETTVTSFLFDVTLTDNGVEIGKKKPSDSKAVFSWTPASPGEHTLEAVQEVISKKSVTVAVEDCTPPPTGGDSGSAVGSGGLGALLPSLSAGD</sequence>
<feature type="chain" id="PRO_5045283021" evidence="1">
    <location>
        <begin position="31"/>
        <end position="144"/>
    </location>
</feature>
<dbReference type="Proteomes" id="UP000707731">
    <property type="component" value="Unassembled WGS sequence"/>
</dbReference>
<dbReference type="EMBL" id="JADLQN010000001">
    <property type="protein sequence ID" value="MBF6355136.1"/>
    <property type="molecule type" value="Genomic_DNA"/>
</dbReference>
<dbReference type="RefSeq" id="WP_195001779.1">
    <property type="nucleotide sequence ID" value="NZ_JADLQN010000001.1"/>
</dbReference>
<evidence type="ECO:0000313" key="3">
    <source>
        <dbReference type="Proteomes" id="UP000707731"/>
    </source>
</evidence>
<protein>
    <submittedName>
        <fullName evidence="2">Uncharacterized protein</fullName>
    </submittedName>
</protein>